<name>A0ABQ2F054_9DEIO</name>
<dbReference type="InterPro" id="IPR049574">
    <property type="entry name" value="CrtA-like"/>
</dbReference>
<reference evidence="2" key="1">
    <citation type="journal article" date="2019" name="Int. J. Syst. Evol. Microbiol.">
        <title>The Global Catalogue of Microorganisms (GCM) 10K type strain sequencing project: providing services to taxonomists for standard genome sequencing and annotation.</title>
        <authorList>
            <consortium name="The Broad Institute Genomics Platform"/>
            <consortium name="The Broad Institute Genome Sequencing Center for Infectious Disease"/>
            <person name="Wu L."/>
            <person name="Ma J."/>
        </authorList>
    </citation>
    <scope>NUCLEOTIDE SEQUENCE [LARGE SCALE GENOMIC DNA]</scope>
    <source>
        <strain evidence="2">JCM 30331</strain>
    </source>
</reference>
<organism evidence="1 2">
    <name type="scientific">Deinococcus malanensis</name>
    <dbReference type="NCBI Taxonomy" id="1706855"/>
    <lineage>
        <taxon>Bacteria</taxon>
        <taxon>Thermotogati</taxon>
        <taxon>Deinococcota</taxon>
        <taxon>Deinococci</taxon>
        <taxon>Deinococcales</taxon>
        <taxon>Deinococcaceae</taxon>
        <taxon>Deinococcus</taxon>
    </lineage>
</organism>
<evidence type="ECO:0000313" key="2">
    <source>
        <dbReference type="Proteomes" id="UP000647587"/>
    </source>
</evidence>
<accession>A0ABQ2F054</accession>
<sequence length="249" mass="27590">MTRVPSAPGSQVASLTLNTYQPRQAWRGLIRMGTDHLHLHSVPGLTFYRLLGTGRGADLTLNADLRRWARFAVWSSLDALDRFEASAWRQQERGWLTGSCTVVLRPDRWRGRWGGVEPLGPPAAGAGGGSESPVAVLTRAAIRPARMVSFWRAVPASQQHLGSQPGLLASVGAGEVPLFHQATFSIWRRAQDMHAFAYGSAEHREVMTRTHTEGWYREELFARFGVLDVRGQWDGRDLLAALREGPGTR</sequence>
<dbReference type="EMBL" id="BMPP01000013">
    <property type="protein sequence ID" value="GGK33700.1"/>
    <property type="molecule type" value="Genomic_DNA"/>
</dbReference>
<protein>
    <recommendedName>
        <fullName evidence="3">Spheroidene monooxygenase</fullName>
    </recommendedName>
</protein>
<proteinExistence type="predicted"/>
<keyword evidence="2" id="KW-1185">Reference proteome</keyword>
<gene>
    <name evidence="1" type="ORF">GCM10008955_29710</name>
</gene>
<evidence type="ECO:0000313" key="1">
    <source>
        <dbReference type="EMBL" id="GGK33700.1"/>
    </source>
</evidence>
<dbReference type="RefSeq" id="WP_189010194.1">
    <property type="nucleotide sequence ID" value="NZ_BMPP01000013.1"/>
</dbReference>
<evidence type="ECO:0008006" key="3">
    <source>
        <dbReference type="Google" id="ProtNLM"/>
    </source>
</evidence>
<comment type="caution">
    <text evidence="1">The sequence shown here is derived from an EMBL/GenBank/DDBJ whole genome shotgun (WGS) entry which is preliminary data.</text>
</comment>
<dbReference type="Proteomes" id="UP000647587">
    <property type="component" value="Unassembled WGS sequence"/>
</dbReference>
<dbReference type="CDD" id="cd21650">
    <property type="entry name" value="CrtA-like"/>
    <property type="match status" value="1"/>
</dbReference>